<dbReference type="Proteomes" id="UP001273209">
    <property type="component" value="Unassembled WGS sequence"/>
</dbReference>
<keyword evidence="1" id="KW-0677">Repeat</keyword>
<dbReference type="InterPro" id="IPR027417">
    <property type="entry name" value="P-loop_NTPase"/>
</dbReference>
<evidence type="ECO:0008006" key="7">
    <source>
        <dbReference type="Google" id="ProtNLM"/>
    </source>
</evidence>
<dbReference type="EMBL" id="JAWRVG010000024">
    <property type="protein sequence ID" value="KAK4071257.1"/>
    <property type="molecule type" value="Genomic_DNA"/>
</dbReference>
<evidence type="ECO:0000256" key="1">
    <source>
        <dbReference type="ARBA" id="ARBA00022737"/>
    </source>
</evidence>
<dbReference type="Gene3D" id="3.40.50.300">
    <property type="entry name" value="P-loop containing nucleotide triphosphate hydrolases"/>
    <property type="match status" value="1"/>
</dbReference>
<dbReference type="SUPFAM" id="SSF52540">
    <property type="entry name" value="P-loop containing nucleoside triphosphate hydrolases"/>
    <property type="match status" value="1"/>
</dbReference>
<keyword evidence="6" id="KW-1185">Reference proteome</keyword>
<accession>A0AAE1M1Z0</accession>
<evidence type="ECO:0000313" key="5">
    <source>
        <dbReference type="EMBL" id="KAK4071257.1"/>
    </source>
</evidence>
<evidence type="ECO:0000259" key="4">
    <source>
        <dbReference type="Pfam" id="PF24883"/>
    </source>
</evidence>
<dbReference type="SUPFAM" id="SSF69322">
    <property type="entry name" value="Tricorn protease domain 2"/>
    <property type="match status" value="1"/>
</dbReference>
<name>A0AAE1M1Z0_9HYPO</name>
<proteinExistence type="predicted"/>
<comment type="caution">
    <text evidence="5">The sequence shown here is derived from an EMBL/GenBank/DDBJ whole genome shotgun (WGS) entry which is preliminary data.</text>
</comment>
<reference evidence="5" key="1">
    <citation type="submission" date="2023-11" db="EMBL/GenBank/DDBJ databases">
        <title>The genome sequences of three competitors of mushroom-forming fungi.</title>
        <authorList>
            <person name="Beijen E."/>
            <person name="Ohm R.A."/>
        </authorList>
    </citation>
    <scope>NUCLEOTIDE SEQUENCE</scope>
    <source>
        <strain evidence="5">CBS 100526</strain>
    </source>
</reference>
<organism evidence="5 6">
    <name type="scientific">Trichoderma aggressivum f. europaeum</name>
    <dbReference type="NCBI Taxonomy" id="173218"/>
    <lineage>
        <taxon>Eukaryota</taxon>
        <taxon>Fungi</taxon>
        <taxon>Dikarya</taxon>
        <taxon>Ascomycota</taxon>
        <taxon>Pezizomycotina</taxon>
        <taxon>Sordariomycetes</taxon>
        <taxon>Hypocreomycetidae</taxon>
        <taxon>Hypocreales</taxon>
        <taxon>Hypocreaceae</taxon>
        <taxon>Trichoderma</taxon>
    </lineage>
</organism>
<gene>
    <name evidence="5" type="ORF">Triagg1_6288</name>
</gene>
<evidence type="ECO:0000256" key="2">
    <source>
        <dbReference type="SAM" id="MobiDB-lite"/>
    </source>
</evidence>
<dbReference type="InterPro" id="IPR056884">
    <property type="entry name" value="NPHP3-like_N"/>
</dbReference>
<feature type="domain" description="Nephrocystin 3-like N-terminal" evidence="4">
    <location>
        <begin position="244"/>
        <end position="420"/>
    </location>
</feature>
<evidence type="ECO:0000259" key="3">
    <source>
        <dbReference type="Pfam" id="PF24809"/>
    </source>
</evidence>
<sequence length="1372" mass="154482">MSTNIDSNEAFDGAFRRFLESLSEAERARYAPVASPEDLLDGIKKLDLLSQRHQKTKLWRVLKCVETFSARLTPYFAIVNTVVSSNPQYAAIVWGLLKFVLQLAESFTTFFDRLVKVIAKISDAFPMYEDIVRLYTGQKSTRLRAHVEQVYSDILQFFQHVAGIFTRVDGQTAAAQERRLAAEERDCAEKARAHVEDISNQTEGIKRLINDQTKGQNFDKIHRWIKPPNYADVLERSQSIREEGTCTWLFTNRVFCRWRATETHGGTFRSINDLGPRALWINGIPGAGKTILASYIVQELHQLESADTLYCYYFFSSGSSNFMSTGAAAAYRSILSQILHHKRNDESILDKFLFAQDQGSGQLEASSSELIDLIHICSKELKELTIILDGIDECHQINELFGAIRKLMELCPMKILFLSRPGISELQDEVQASQRIVMDRFATSEDIRSYLRTSLESLASRGRLDVTNTSDLEDRLVQGANGMFLWASLMISLLWSPMLTSKSRLTIIKQVIRPEGIEQLYDRILKVIAQSKRLEKSVARVVFCWLTYARGSVSLRLLYDAIRSVNTQDDGGSHEYLPFVGETPSLGQFRENLQAVCGSLLDFDHVEDRVGDSSEGVFATVRFVHLSVKEYFQSLDDSPSSEGHLECVPRWTQGNIRLAQVCLEDIRSMTRKYSPSFQDLSNYATLHWADHLEDISARNMDGTLENQAYFHKDFADLQAALLGFLRDPYSITSWIHTLYLMHGYGDLVPPFRSLDRWVCWLRCTRATMTRPTQSLDALIALTSTFSADLRRLDETWGSRLQTDPTILWDEVAAFMQSDFIRSASNTKVKLLKVDAMDNNLQSSRALCDVSTSSADGSLCFVLSIWPSKDYETRWLTVGGQKSLEHWKDVCSGWIARYKIWNIATGETIGEIRIPIDEGEVWLQMRQSLYEQSYAEWKTAFPTAISPDGKLVVILRTLFAFDKPHGSSRLQWQETLIPVDFGRARSTKWTDELRPFDPNHPLICGRPLQFLYRDRYTYKFAFSPDSRYLAFTDKLRDAPTYEENLAIFGVLGQGKLRVDRIASRTFSSWLRRSELTICFHPCQDLVVLCAGGQVELWNFNTVANKFTNTVGARSTVIGKFSTTPPPIVDSLKISACGAYVVASHSGEPTVFEIPKLSPEVGTEEDLDIEPRFLHKASLDNNASTALSILGNTDISHFGLKHGQIIHNECIVNSKDGAVSSLVHVLSGDAPALQLVPATDGLETQTIQLMSLPKSIQLKHTAPVILTPNGQQTCIKVVLNSTIQSEYSLTERDAGVAPAVIERDIRSLKFSTVNTKRKWGITETNDPDEHLSGGLPSDHGGPSLPPSNTAPEAHRVVSGVENDEDLPSLKRQKL</sequence>
<dbReference type="Pfam" id="PF24883">
    <property type="entry name" value="NPHP3_N"/>
    <property type="match status" value="1"/>
</dbReference>
<dbReference type="Pfam" id="PF24809">
    <property type="entry name" value="DUF7708"/>
    <property type="match status" value="1"/>
</dbReference>
<dbReference type="InterPro" id="IPR056125">
    <property type="entry name" value="DUF7708"/>
</dbReference>
<evidence type="ECO:0000313" key="6">
    <source>
        <dbReference type="Proteomes" id="UP001273209"/>
    </source>
</evidence>
<dbReference type="GeneID" id="87920800"/>
<dbReference type="PANTHER" id="PTHR10039">
    <property type="entry name" value="AMELOGENIN"/>
    <property type="match status" value="1"/>
</dbReference>
<protein>
    <recommendedName>
        <fullName evidence="7">NACHT domain-containing protein</fullName>
    </recommendedName>
</protein>
<feature type="region of interest" description="Disordered" evidence="2">
    <location>
        <begin position="1318"/>
        <end position="1372"/>
    </location>
</feature>
<dbReference type="RefSeq" id="XP_062754834.1">
    <property type="nucleotide sequence ID" value="XM_062900896.1"/>
</dbReference>
<dbReference type="PANTHER" id="PTHR10039:SF14">
    <property type="entry name" value="NACHT DOMAIN-CONTAINING PROTEIN"/>
    <property type="match status" value="1"/>
</dbReference>
<feature type="domain" description="DUF7708" evidence="3">
    <location>
        <begin position="63"/>
        <end position="165"/>
    </location>
</feature>